<accession>A0A392UN52</accession>
<keyword evidence="2" id="KW-1185">Reference proteome</keyword>
<comment type="caution">
    <text evidence="1">The sequence shown here is derived from an EMBL/GenBank/DDBJ whole genome shotgun (WGS) entry which is preliminary data.</text>
</comment>
<dbReference type="Proteomes" id="UP000265520">
    <property type="component" value="Unassembled WGS sequence"/>
</dbReference>
<protein>
    <submittedName>
        <fullName evidence="1">Uncharacterized protein</fullName>
    </submittedName>
</protein>
<proteinExistence type="predicted"/>
<feature type="non-terminal residue" evidence="1">
    <location>
        <position position="59"/>
    </location>
</feature>
<evidence type="ECO:0000313" key="2">
    <source>
        <dbReference type="Proteomes" id="UP000265520"/>
    </source>
</evidence>
<sequence>MATHSKMVETQISQVAQQLAATAAPPGTFPGQSQPNPEGHINAIILQSETELEGPVAIR</sequence>
<reference evidence="1 2" key="1">
    <citation type="journal article" date="2018" name="Front. Plant Sci.">
        <title>Red Clover (Trifolium pratense) and Zigzag Clover (T. medium) - A Picture of Genomic Similarities and Differences.</title>
        <authorList>
            <person name="Dluhosova J."/>
            <person name="Istvanek J."/>
            <person name="Nedelnik J."/>
            <person name="Repkova J."/>
        </authorList>
    </citation>
    <scope>NUCLEOTIDE SEQUENCE [LARGE SCALE GENOMIC DNA]</scope>
    <source>
        <strain evidence="2">cv. 10/8</strain>
        <tissue evidence="1">Leaf</tissue>
    </source>
</reference>
<evidence type="ECO:0000313" key="1">
    <source>
        <dbReference type="EMBL" id="MCI74074.1"/>
    </source>
</evidence>
<name>A0A392UN52_9FABA</name>
<dbReference type="AlphaFoldDB" id="A0A392UN52"/>
<organism evidence="1 2">
    <name type="scientific">Trifolium medium</name>
    <dbReference type="NCBI Taxonomy" id="97028"/>
    <lineage>
        <taxon>Eukaryota</taxon>
        <taxon>Viridiplantae</taxon>
        <taxon>Streptophyta</taxon>
        <taxon>Embryophyta</taxon>
        <taxon>Tracheophyta</taxon>
        <taxon>Spermatophyta</taxon>
        <taxon>Magnoliopsida</taxon>
        <taxon>eudicotyledons</taxon>
        <taxon>Gunneridae</taxon>
        <taxon>Pentapetalae</taxon>
        <taxon>rosids</taxon>
        <taxon>fabids</taxon>
        <taxon>Fabales</taxon>
        <taxon>Fabaceae</taxon>
        <taxon>Papilionoideae</taxon>
        <taxon>50 kb inversion clade</taxon>
        <taxon>NPAAA clade</taxon>
        <taxon>Hologalegina</taxon>
        <taxon>IRL clade</taxon>
        <taxon>Trifolieae</taxon>
        <taxon>Trifolium</taxon>
    </lineage>
</organism>
<dbReference type="EMBL" id="LXQA010852832">
    <property type="protein sequence ID" value="MCI74074.1"/>
    <property type="molecule type" value="Genomic_DNA"/>
</dbReference>